<dbReference type="EMBL" id="BLQM01000028">
    <property type="protein sequence ID" value="GMH52614.1"/>
    <property type="molecule type" value="Genomic_DNA"/>
</dbReference>
<comment type="caution">
    <text evidence="2">The sequence shown here is derived from an EMBL/GenBank/DDBJ whole genome shotgun (WGS) entry which is preliminary data.</text>
</comment>
<feature type="compositionally biased region" description="Acidic residues" evidence="1">
    <location>
        <begin position="100"/>
        <end position="109"/>
    </location>
</feature>
<name>A0A9W6ZLD3_9STRA</name>
<feature type="compositionally biased region" description="Acidic residues" evidence="1">
    <location>
        <begin position="40"/>
        <end position="86"/>
    </location>
</feature>
<proteinExistence type="predicted"/>
<dbReference type="Gene3D" id="1.25.40.10">
    <property type="entry name" value="Tetratricopeptide repeat domain"/>
    <property type="match status" value="1"/>
</dbReference>
<evidence type="ECO:0000313" key="2">
    <source>
        <dbReference type="EMBL" id="GMH52614.1"/>
    </source>
</evidence>
<evidence type="ECO:0000256" key="1">
    <source>
        <dbReference type="SAM" id="MobiDB-lite"/>
    </source>
</evidence>
<dbReference type="AlphaFoldDB" id="A0A9W6ZLD3"/>
<accession>A0A9W6ZLD3</accession>
<dbReference type="Proteomes" id="UP001162640">
    <property type="component" value="Unassembled WGS sequence"/>
</dbReference>
<protein>
    <submittedName>
        <fullName evidence="2">Uncharacterized protein</fullName>
    </submittedName>
</protein>
<dbReference type="InterPro" id="IPR011990">
    <property type="entry name" value="TPR-like_helical_dom_sf"/>
</dbReference>
<evidence type="ECO:0000313" key="3">
    <source>
        <dbReference type="Proteomes" id="UP001162640"/>
    </source>
</evidence>
<sequence length="274" mass="29511">MRATTSNFNDARLSRLSRFQNNRYNSRKIPFGLRGGAADVEGDGDAASVEVDDEVKDVVDDDDDEGDNDDDDEDEGSGEVDEDEASETSSTASSTNNGSDDNDDDNDDDENKKIDNTDSDSSTSSTSSTSDAQVFSTATAHRSLAKKYHDSKDYTQAASSFSKAGSILAPLVFFPPPSVTSSSRQTYLEEYSICKIHEALCLIKIEDYEAAKAASTKLGKQLEKKKMQKQIASVLQGANKGSVMGMAMMAGVPMQEGTAERLVKVANMVTEKVS</sequence>
<gene>
    <name evidence="2" type="ORF">TL16_g01268</name>
</gene>
<reference evidence="3" key="1">
    <citation type="journal article" date="2023" name="Commun. Biol.">
        <title>Genome analysis of Parmales, the sister group of diatoms, reveals the evolutionary specialization of diatoms from phago-mixotrophs to photoautotrophs.</title>
        <authorList>
            <person name="Ban H."/>
            <person name="Sato S."/>
            <person name="Yoshikawa S."/>
            <person name="Yamada K."/>
            <person name="Nakamura Y."/>
            <person name="Ichinomiya M."/>
            <person name="Sato N."/>
            <person name="Blanc-Mathieu R."/>
            <person name="Endo H."/>
            <person name="Kuwata A."/>
            <person name="Ogata H."/>
        </authorList>
    </citation>
    <scope>NUCLEOTIDE SEQUENCE [LARGE SCALE GENOMIC DNA]</scope>
</reference>
<feature type="region of interest" description="Disordered" evidence="1">
    <location>
        <begin position="19"/>
        <end position="134"/>
    </location>
</feature>
<feature type="compositionally biased region" description="Low complexity" evidence="1">
    <location>
        <begin position="119"/>
        <end position="131"/>
    </location>
</feature>
<feature type="compositionally biased region" description="Low complexity" evidence="1">
    <location>
        <begin position="87"/>
        <end position="99"/>
    </location>
</feature>
<organism evidence="2 3">
    <name type="scientific">Triparma laevis f. inornata</name>
    <dbReference type="NCBI Taxonomy" id="1714386"/>
    <lineage>
        <taxon>Eukaryota</taxon>
        <taxon>Sar</taxon>
        <taxon>Stramenopiles</taxon>
        <taxon>Ochrophyta</taxon>
        <taxon>Bolidophyceae</taxon>
        <taxon>Parmales</taxon>
        <taxon>Triparmaceae</taxon>
        <taxon>Triparma</taxon>
    </lineage>
</organism>